<feature type="region of interest" description="Disordered" evidence="1">
    <location>
        <begin position="87"/>
        <end position="107"/>
    </location>
</feature>
<gene>
    <name evidence="2" type="ORF">GCM10007036_16530</name>
</gene>
<organism evidence="2 3">
    <name type="scientific">Alsobacter metallidurans</name>
    <dbReference type="NCBI Taxonomy" id="340221"/>
    <lineage>
        <taxon>Bacteria</taxon>
        <taxon>Pseudomonadati</taxon>
        <taxon>Pseudomonadota</taxon>
        <taxon>Alphaproteobacteria</taxon>
        <taxon>Hyphomicrobiales</taxon>
        <taxon>Alsobacteraceae</taxon>
        <taxon>Alsobacter</taxon>
    </lineage>
</organism>
<evidence type="ECO:0000256" key="1">
    <source>
        <dbReference type="SAM" id="MobiDB-lite"/>
    </source>
</evidence>
<dbReference type="EMBL" id="BMES01000001">
    <property type="protein sequence ID" value="GGH16112.1"/>
    <property type="molecule type" value="Genomic_DNA"/>
</dbReference>
<keyword evidence="3" id="KW-1185">Reference proteome</keyword>
<evidence type="ECO:0000313" key="3">
    <source>
        <dbReference type="Proteomes" id="UP000603912"/>
    </source>
</evidence>
<dbReference type="Proteomes" id="UP000603912">
    <property type="component" value="Unassembled WGS sequence"/>
</dbReference>
<dbReference type="RefSeq" id="WP_188517164.1">
    <property type="nucleotide sequence ID" value="NZ_BMES01000001.1"/>
</dbReference>
<reference evidence="2" key="2">
    <citation type="submission" date="2020-09" db="EMBL/GenBank/DDBJ databases">
        <authorList>
            <person name="Sun Q."/>
            <person name="Zhou Y."/>
        </authorList>
    </citation>
    <scope>NUCLEOTIDE SEQUENCE</scope>
    <source>
        <strain evidence="2">CGMCC 1.12214</strain>
    </source>
</reference>
<reference evidence="2" key="1">
    <citation type="journal article" date="2014" name="Int. J. Syst. Evol. Microbiol.">
        <title>Complete genome sequence of Corynebacterium casei LMG S-19264T (=DSM 44701T), isolated from a smear-ripened cheese.</title>
        <authorList>
            <consortium name="US DOE Joint Genome Institute (JGI-PGF)"/>
            <person name="Walter F."/>
            <person name="Albersmeier A."/>
            <person name="Kalinowski J."/>
            <person name="Ruckert C."/>
        </authorList>
    </citation>
    <scope>NUCLEOTIDE SEQUENCE</scope>
    <source>
        <strain evidence="2">CGMCC 1.12214</strain>
    </source>
</reference>
<comment type="caution">
    <text evidence="2">The sequence shown here is derived from an EMBL/GenBank/DDBJ whole genome shotgun (WGS) entry which is preliminary data.</text>
</comment>
<evidence type="ECO:0000313" key="2">
    <source>
        <dbReference type="EMBL" id="GGH16112.1"/>
    </source>
</evidence>
<proteinExistence type="predicted"/>
<name>A0A917MGM9_9HYPH</name>
<sequence length="107" mass="11828">MTERKSDDVRRTVLERLRSEGVEQAYQTALEICRSPNAPAPAKATAVTALFRAGGFFDRGADATDQKEPHEMDGNELRVAAERAMRQLQAHDQPDANEVQEDVGLFG</sequence>
<dbReference type="AlphaFoldDB" id="A0A917MGM9"/>
<protein>
    <submittedName>
        <fullName evidence="2">Uncharacterized protein</fullName>
    </submittedName>
</protein>
<accession>A0A917MGM9</accession>